<proteinExistence type="predicted"/>
<dbReference type="Proteomes" id="UP001576774">
    <property type="component" value="Unassembled WGS sequence"/>
</dbReference>
<gene>
    <name evidence="1" type="ORF">ACE1CC_21245</name>
</gene>
<dbReference type="Gene3D" id="2.60.40.1760">
    <property type="entry name" value="glycosyl hydrolase (family 31)"/>
    <property type="match status" value="1"/>
</dbReference>
<organism evidence="1 2">
    <name type="scientific">Floridaenema aerugineum BLCC-F46</name>
    <dbReference type="NCBI Taxonomy" id="3153654"/>
    <lineage>
        <taxon>Bacteria</taxon>
        <taxon>Bacillati</taxon>
        <taxon>Cyanobacteriota</taxon>
        <taxon>Cyanophyceae</taxon>
        <taxon>Oscillatoriophycideae</taxon>
        <taxon>Aerosakkonematales</taxon>
        <taxon>Aerosakkonemataceae</taxon>
        <taxon>Floridanema</taxon>
        <taxon>Floridanema aerugineum</taxon>
    </lineage>
</organism>
<name>A0ABV4XB68_9CYAN</name>
<accession>A0ABV4XB68</accession>
<evidence type="ECO:0000313" key="1">
    <source>
        <dbReference type="EMBL" id="MFB2879388.1"/>
    </source>
</evidence>
<sequence>MYAPGSDPMYLCIPLYLGWHSLGSYLVFYENSFEALFTFSDGLWKIAPR</sequence>
<dbReference type="EMBL" id="JBHFNQ010000164">
    <property type="protein sequence ID" value="MFB2879388.1"/>
    <property type="molecule type" value="Genomic_DNA"/>
</dbReference>
<keyword evidence="2" id="KW-1185">Reference proteome</keyword>
<protein>
    <submittedName>
        <fullName evidence="1">Uncharacterized protein</fullName>
    </submittedName>
</protein>
<reference evidence="1 2" key="1">
    <citation type="submission" date="2024-09" db="EMBL/GenBank/DDBJ databases">
        <title>Floridaenema gen nov. (Aerosakkonemataceae, Aerosakkonematales ord. nov., Cyanobacteria) from benthic tropical and subtropical fresh waters, with the description of four new species.</title>
        <authorList>
            <person name="Moretto J.A."/>
            <person name="Berthold D.E."/>
            <person name="Lefler F.W."/>
            <person name="Huang I.-S."/>
            <person name="Laughinghouse H. IV."/>
        </authorList>
    </citation>
    <scope>NUCLEOTIDE SEQUENCE [LARGE SCALE GENOMIC DNA]</scope>
    <source>
        <strain evidence="1 2">BLCC-F46</strain>
    </source>
</reference>
<comment type="caution">
    <text evidence="1">The sequence shown here is derived from an EMBL/GenBank/DDBJ whole genome shotgun (WGS) entry which is preliminary data.</text>
</comment>
<evidence type="ECO:0000313" key="2">
    <source>
        <dbReference type="Proteomes" id="UP001576774"/>
    </source>
</evidence>